<reference evidence="1 2" key="1">
    <citation type="submission" date="2017-06" db="EMBL/GenBank/DDBJ databases">
        <title>Sequencing and comparative analysis of myxobacterial genomes.</title>
        <authorList>
            <person name="Rupp O."/>
            <person name="Goesmann A."/>
            <person name="Sogaard-Andersen L."/>
        </authorList>
    </citation>
    <scope>NUCLEOTIDE SEQUENCE [LARGE SCALE GENOMIC DNA]</scope>
    <source>
        <strain evidence="1 2">DSM 14697</strain>
    </source>
</reference>
<protein>
    <submittedName>
        <fullName evidence="1">Uncharacterized protein</fullName>
    </submittedName>
</protein>
<evidence type="ECO:0000313" key="1">
    <source>
        <dbReference type="EMBL" id="ATB51503.1"/>
    </source>
</evidence>
<dbReference type="KEGG" id="mmas:MYMAC_007166"/>
<dbReference type="Proteomes" id="UP000217343">
    <property type="component" value="Chromosome"/>
</dbReference>
<gene>
    <name evidence="1" type="ORF">MYMAC_007166</name>
</gene>
<sequence>MGASGLAGPPGEHAARRPVSGVAIVTALRPGGWAGRRAPGCPARPLGRRHALRYTGRLPMAADSSAPPADATPTDSAIPSPALQRLWFALERHAWAFLTVVPAHPGAPALEAAAAVLEAGAPYAYTQKIHLEDATGLSPTAAAQKVLALRERVSRGERVVAVIDSLLTHPASLPLALAADGCLLCVTLGETDFGAANKTLEFVGHERFLGSVTFPRLTKKQRRALSQKKKA</sequence>
<name>A0A286SGM2_9BACT</name>
<keyword evidence="2" id="KW-1185">Reference proteome</keyword>
<accession>A0A286SGM2</accession>
<dbReference type="AlphaFoldDB" id="A0A286SGM2"/>
<dbReference type="EMBL" id="CP022203">
    <property type="protein sequence ID" value="ATB51503.1"/>
    <property type="molecule type" value="Genomic_DNA"/>
</dbReference>
<evidence type="ECO:0000313" key="2">
    <source>
        <dbReference type="Proteomes" id="UP000217343"/>
    </source>
</evidence>
<proteinExistence type="predicted"/>
<organism evidence="1 2">
    <name type="scientific">Corallococcus macrosporus DSM 14697</name>
    <dbReference type="NCBI Taxonomy" id="1189310"/>
    <lineage>
        <taxon>Bacteria</taxon>
        <taxon>Pseudomonadati</taxon>
        <taxon>Myxococcota</taxon>
        <taxon>Myxococcia</taxon>
        <taxon>Myxococcales</taxon>
        <taxon>Cystobacterineae</taxon>
        <taxon>Myxococcaceae</taxon>
        <taxon>Corallococcus</taxon>
    </lineage>
</organism>